<dbReference type="InterPro" id="IPR005650">
    <property type="entry name" value="BlaI_family"/>
</dbReference>
<evidence type="ECO:0000256" key="1">
    <source>
        <dbReference type="ARBA" id="ARBA00011046"/>
    </source>
</evidence>
<evidence type="ECO:0000313" key="5">
    <source>
        <dbReference type="EMBL" id="PRY89022.1"/>
    </source>
</evidence>
<name>A0A2T0WQP9_9BACT</name>
<dbReference type="Pfam" id="PF03965">
    <property type="entry name" value="Penicillinase_R"/>
    <property type="match status" value="1"/>
</dbReference>
<evidence type="ECO:0000256" key="2">
    <source>
        <dbReference type="ARBA" id="ARBA00023015"/>
    </source>
</evidence>
<evidence type="ECO:0000256" key="4">
    <source>
        <dbReference type="ARBA" id="ARBA00023163"/>
    </source>
</evidence>
<protein>
    <submittedName>
        <fullName evidence="5">Putative transcriptional regulator</fullName>
    </submittedName>
</protein>
<dbReference type="PIRSF" id="PIRSF019455">
    <property type="entry name" value="CopR_AtkY"/>
    <property type="match status" value="1"/>
</dbReference>
<comment type="caution">
    <text evidence="5">The sequence shown here is derived from an EMBL/GenBank/DDBJ whole genome shotgun (WGS) entry which is preliminary data.</text>
</comment>
<dbReference type="SUPFAM" id="SSF46785">
    <property type="entry name" value="Winged helix' DNA-binding domain"/>
    <property type="match status" value="1"/>
</dbReference>
<gene>
    <name evidence="5" type="ORF">CLW00_103142</name>
</gene>
<dbReference type="OrthoDB" id="1098508at2"/>
<keyword evidence="6" id="KW-1185">Reference proteome</keyword>
<evidence type="ECO:0000313" key="6">
    <source>
        <dbReference type="Proteomes" id="UP000238157"/>
    </source>
</evidence>
<dbReference type="AlphaFoldDB" id="A0A2T0WQP9"/>
<dbReference type="Proteomes" id="UP000238157">
    <property type="component" value="Unassembled WGS sequence"/>
</dbReference>
<keyword evidence="3" id="KW-0238">DNA-binding</keyword>
<reference evidence="5 6" key="1">
    <citation type="submission" date="2018-03" db="EMBL/GenBank/DDBJ databases">
        <title>Genomic Encyclopedia of Archaeal and Bacterial Type Strains, Phase II (KMG-II): from individual species to whole genera.</title>
        <authorList>
            <person name="Goeker M."/>
        </authorList>
    </citation>
    <scope>NUCLEOTIDE SEQUENCE [LARGE SCALE GENOMIC DNA]</scope>
    <source>
        <strain evidence="5 6">DSM 27929</strain>
    </source>
</reference>
<dbReference type="InterPro" id="IPR036390">
    <property type="entry name" value="WH_DNA-bd_sf"/>
</dbReference>
<accession>A0A2T0WQP9</accession>
<evidence type="ECO:0000256" key="3">
    <source>
        <dbReference type="ARBA" id="ARBA00023125"/>
    </source>
</evidence>
<comment type="similarity">
    <text evidence="1">Belongs to the BlaI transcriptional regulatory family.</text>
</comment>
<dbReference type="Gene3D" id="1.10.10.10">
    <property type="entry name" value="Winged helix-like DNA-binding domain superfamily/Winged helix DNA-binding domain"/>
    <property type="match status" value="1"/>
</dbReference>
<keyword evidence="4" id="KW-0804">Transcription</keyword>
<dbReference type="GO" id="GO:0045892">
    <property type="term" value="P:negative regulation of DNA-templated transcription"/>
    <property type="evidence" value="ECO:0007669"/>
    <property type="project" value="InterPro"/>
</dbReference>
<organism evidence="5 6">
    <name type="scientific">Mongoliibacter ruber</name>
    <dbReference type="NCBI Taxonomy" id="1750599"/>
    <lineage>
        <taxon>Bacteria</taxon>
        <taxon>Pseudomonadati</taxon>
        <taxon>Bacteroidota</taxon>
        <taxon>Cytophagia</taxon>
        <taxon>Cytophagales</taxon>
        <taxon>Cyclobacteriaceae</taxon>
        <taxon>Mongoliibacter</taxon>
    </lineage>
</organism>
<sequence>MEALTQNEEQLMQVFWKLEKALVRDVLNEIPEPKPPYTTLASNIKQLEKKGYLKHNTYGNIHEYYPVVTQEAYRKKSFNNLIKNYFDGSVQNVLSFMVKEKGISEKEMKELKKLIDEHDNPEKS</sequence>
<dbReference type="EMBL" id="PVTR01000003">
    <property type="protein sequence ID" value="PRY89022.1"/>
    <property type="molecule type" value="Genomic_DNA"/>
</dbReference>
<keyword evidence="2" id="KW-0805">Transcription regulation</keyword>
<proteinExistence type="inferred from homology"/>
<dbReference type="RefSeq" id="WP_106132812.1">
    <property type="nucleotide sequence ID" value="NZ_PVTR01000003.1"/>
</dbReference>
<dbReference type="InterPro" id="IPR036388">
    <property type="entry name" value="WH-like_DNA-bd_sf"/>
</dbReference>
<dbReference type="GO" id="GO:0003677">
    <property type="term" value="F:DNA binding"/>
    <property type="evidence" value="ECO:0007669"/>
    <property type="project" value="UniProtKB-KW"/>
</dbReference>
<dbReference type="Gene3D" id="1.10.4040.10">
    <property type="entry name" value="Penicillinase repressor domain"/>
    <property type="match status" value="1"/>
</dbReference>